<dbReference type="RefSeq" id="WP_379665888.1">
    <property type="nucleotide sequence ID" value="NZ_JBHULH010000003.1"/>
</dbReference>
<keyword evidence="2" id="KW-0067">ATP-binding</keyword>
<keyword evidence="3" id="KW-0238">DNA-binding</keyword>
<dbReference type="SUPFAM" id="SSF52540">
    <property type="entry name" value="P-loop containing nucleoside triphosphate hydrolases"/>
    <property type="match status" value="1"/>
</dbReference>
<keyword evidence="4" id="KW-0472">Membrane</keyword>
<keyword evidence="1" id="KW-0547">Nucleotide-binding</keyword>
<keyword evidence="4" id="KW-0812">Transmembrane</keyword>
<evidence type="ECO:0000256" key="3">
    <source>
        <dbReference type="ARBA" id="ARBA00023125"/>
    </source>
</evidence>
<dbReference type="Pfam" id="PF00488">
    <property type="entry name" value="MutS_V"/>
    <property type="match status" value="1"/>
</dbReference>
<evidence type="ECO:0000256" key="1">
    <source>
        <dbReference type="ARBA" id="ARBA00022741"/>
    </source>
</evidence>
<feature type="domain" description="DNA mismatch repair proteins mutS family" evidence="5">
    <location>
        <begin position="413"/>
        <end position="585"/>
    </location>
</feature>
<dbReference type="PANTHER" id="PTHR11361">
    <property type="entry name" value="DNA MISMATCH REPAIR PROTEIN MUTS FAMILY MEMBER"/>
    <property type="match status" value="1"/>
</dbReference>
<feature type="transmembrane region" description="Helical" evidence="4">
    <location>
        <begin position="209"/>
        <end position="226"/>
    </location>
</feature>
<reference evidence="7" key="1">
    <citation type="journal article" date="2019" name="Int. J. Syst. Evol. Microbiol.">
        <title>The Global Catalogue of Microorganisms (GCM) 10K type strain sequencing project: providing services to taxonomists for standard genome sequencing and annotation.</title>
        <authorList>
            <consortium name="The Broad Institute Genomics Platform"/>
            <consortium name="The Broad Institute Genome Sequencing Center for Infectious Disease"/>
            <person name="Wu L."/>
            <person name="Ma J."/>
        </authorList>
    </citation>
    <scope>NUCLEOTIDE SEQUENCE [LARGE SCALE GENOMIC DNA]</scope>
    <source>
        <strain evidence="7">KCTC 52127</strain>
    </source>
</reference>
<dbReference type="Gene3D" id="1.10.1420.10">
    <property type="match status" value="1"/>
</dbReference>
<evidence type="ECO:0000259" key="5">
    <source>
        <dbReference type="SMART" id="SM00534"/>
    </source>
</evidence>
<sequence>MNPVEFYTQAKATFETELVQLKKRLALFSTIRLAVFLLTGLGIYLTMATPLNSAIVFIVGAVVFGFLIVKHSDLVKKRDVILQKIEINRIELTVFEGKFISREVGFDFIDSNHAFSHDIDLFGERSFFNYINRTVTESGKQELANTLSSNEIDSIEKKQEAITELAKKVEWRQHFSALAGLVRVGQSSKLIADYILNYKTVFSKNLSKLPLLFSILSTLIIGLVAFQVIAFNILVLWFFIGLGIAIFFLKKTQKIYTDSNKAKDTFDQYYQLLQEIEKVEFSSEVLQEKRQKIQTEKQKASEIFERFAKILNRYDHRNNIFVALLGNALFLWDLKNACDVEKWIGDYKNVVQEWFEVVAFFDAQNSLANYCFNHPEYNFPKISQDIIIKATSLGHPLLKPESRVDNDFEIDQEKFYIITGANMAGKSTFLRTIGISIVMANVGLPVCAESFEYKPIKLITSMRTTDSLADNESYFYSELKRLKFIVDLMKDDEYFIILDEILKGTNSKDKASGSKKFVEKLVSFSSTGIIATHDVSLCELEKEYSQIENYFFEAEIKEDELFFDYILKQGICKNMNASFLLKKMEII</sequence>
<dbReference type="Gene3D" id="3.40.50.300">
    <property type="entry name" value="P-loop containing nucleotide triphosphate hydrolases"/>
    <property type="match status" value="1"/>
</dbReference>
<dbReference type="SUPFAM" id="SSF48334">
    <property type="entry name" value="DNA repair protein MutS, domain III"/>
    <property type="match status" value="1"/>
</dbReference>
<gene>
    <name evidence="6" type="ORF">ACFSRZ_07320</name>
</gene>
<feature type="transmembrane region" description="Helical" evidence="4">
    <location>
        <begin position="25"/>
        <end position="45"/>
    </location>
</feature>
<dbReference type="EMBL" id="JBHULH010000003">
    <property type="protein sequence ID" value="MFD2567179.1"/>
    <property type="molecule type" value="Genomic_DNA"/>
</dbReference>
<feature type="transmembrane region" description="Helical" evidence="4">
    <location>
        <begin position="51"/>
        <end position="69"/>
    </location>
</feature>
<dbReference type="Proteomes" id="UP001597508">
    <property type="component" value="Unassembled WGS sequence"/>
</dbReference>
<name>A0ABW5LTG0_9FLAO</name>
<accession>A0ABW5LTG0</accession>
<comment type="caution">
    <text evidence="6">The sequence shown here is derived from an EMBL/GenBank/DDBJ whole genome shotgun (WGS) entry which is preliminary data.</text>
</comment>
<dbReference type="SMART" id="SM00534">
    <property type="entry name" value="MUTSac"/>
    <property type="match status" value="1"/>
</dbReference>
<evidence type="ECO:0000256" key="2">
    <source>
        <dbReference type="ARBA" id="ARBA00022840"/>
    </source>
</evidence>
<dbReference type="InterPro" id="IPR000432">
    <property type="entry name" value="DNA_mismatch_repair_MutS_C"/>
</dbReference>
<keyword evidence="4" id="KW-1133">Transmembrane helix</keyword>
<dbReference type="InterPro" id="IPR027417">
    <property type="entry name" value="P-loop_NTPase"/>
</dbReference>
<dbReference type="PANTHER" id="PTHR11361:SF99">
    <property type="entry name" value="DNA MISMATCH REPAIR PROTEIN"/>
    <property type="match status" value="1"/>
</dbReference>
<protein>
    <submittedName>
        <fullName evidence="6">DNA mismatch repair protein MutS</fullName>
    </submittedName>
</protein>
<organism evidence="6 7">
    <name type="scientific">Pseudotenacibaculum haliotis</name>
    <dbReference type="NCBI Taxonomy" id="1862138"/>
    <lineage>
        <taxon>Bacteria</taxon>
        <taxon>Pseudomonadati</taxon>
        <taxon>Bacteroidota</taxon>
        <taxon>Flavobacteriia</taxon>
        <taxon>Flavobacteriales</taxon>
        <taxon>Flavobacteriaceae</taxon>
        <taxon>Pseudotenacibaculum</taxon>
    </lineage>
</organism>
<proteinExistence type="predicted"/>
<keyword evidence="7" id="KW-1185">Reference proteome</keyword>
<evidence type="ECO:0000313" key="7">
    <source>
        <dbReference type="Proteomes" id="UP001597508"/>
    </source>
</evidence>
<evidence type="ECO:0000256" key="4">
    <source>
        <dbReference type="SAM" id="Phobius"/>
    </source>
</evidence>
<feature type="transmembrane region" description="Helical" evidence="4">
    <location>
        <begin position="232"/>
        <end position="249"/>
    </location>
</feature>
<dbReference type="InterPro" id="IPR036187">
    <property type="entry name" value="DNA_mismatch_repair_MutS_sf"/>
</dbReference>
<evidence type="ECO:0000313" key="6">
    <source>
        <dbReference type="EMBL" id="MFD2567179.1"/>
    </source>
</evidence>
<dbReference type="InterPro" id="IPR045076">
    <property type="entry name" value="MutS"/>
</dbReference>